<organism evidence="3 4">
    <name type="scientific">Corynebacterium massiliense DSM 45435</name>
    <dbReference type="NCBI Taxonomy" id="1121364"/>
    <lineage>
        <taxon>Bacteria</taxon>
        <taxon>Bacillati</taxon>
        <taxon>Actinomycetota</taxon>
        <taxon>Actinomycetes</taxon>
        <taxon>Mycobacteriales</taxon>
        <taxon>Corynebacteriaceae</taxon>
        <taxon>Corynebacterium</taxon>
    </lineage>
</organism>
<dbReference type="PANTHER" id="PTHR11614">
    <property type="entry name" value="PHOSPHOLIPASE-RELATED"/>
    <property type="match status" value="1"/>
</dbReference>
<dbReference type="InterPro" id="IPR029058">
    <property type="entry name" value="AB_hydrolase_fold"/>
</dbReference>
<keyword evidence="4" id="KW-1185">Reference proteome</keyword>
<name>A0ABY7U9W4_9CORY</name>
<protein>
    <submittedName>
        <fullName evidence="3">Lysophospholipase L2</fullName>
    </submittedName>
</protein>
<dbReference type="Gene3D" id="3.40.50.1820">
    <property type="entry name" value="alpha/beta hydrolase"/>
    <property type="match status" value="1"/>
</dbReference>
<accession>A0ABY7U9W4</accession>
<reference evidence="3 4" key="1">
    <citation type="submission" date="2020-10" db="EMBL/GenBank/DDBJ databases">
        <title>Complete genome sequence of Corynebacterium massiliense DSM 45435, type strain of Corynebacterium massiliense.</title>
        <authorList>
            <person name="Busche T."/>
            <person name="Kalinowski J."/>
            <person name="Ruckert C."/>
        </authorList>
    </citation>
    <scope>NUCLEOTIDE SEQUENCE [LARGE SCALE GENOMIC DNA]</scope>
    <source>
        <strain evidence="3 4">DSM 45435</strain>
    </source>
</reference>
<dbReference type="InterPro" id="IPR022742">
    <property type="entry name" value="Hydrolase_4"/>
</dbReference>
<proteinExistence type="predicted"/>
<feature type="domain" description="Serine aminopeptidase S33" evidence="2">
    <location>
        <begin position="83"/>
        <end position="292"/>
    </location>
</feature>
<dbReference type="EMBL" id="CP063189">
    <property type="protein sequence ID" value="WCZ32744.1"/>
    <property type="molecule type" value="Genomic_DNA"/>
</dbReference>
<dbReference type="Proteomes" id="UP001220064">
    <property type="component" value="Chromosome"/>
</dbReference>
<dbReference type="SUPFAM" id="SSF53474">
    <property type="entry name" value="alpha/beta-Hydrolases"/>
    <property type="match status" value="1"/>
</dbReference>
<feature type="region of interest" description="Disordered" evidence="1">
    <location>
        <begin position="1"/>
        <end position="38"/>
    </location>
</feature>
<evidence type="ECO:0000259" key="2">
    <source>
        <dbReference type="Pfam" id="PF12146"/>
    </source>
</evidence>
<evidence type="ECO:0000313" key="4">
    <source>
        <dbReference type="Proteomes" id="UP001220064"/>
    </source>
</evidence>
<dbReference type="RefSeq" id="WP_022862217.1">
    <property type="nucleotide sequence ID" value="NZ_ATVG01000001.1"/>
</dbReference>
<dbReference type="InterPro" id="IPR051044">
    <property type="entry name" value="MAG_DAG_Lipase"/>
</dbReference>
<evidence type="ECO:0000313" key="3">
    <source>
        <dbReference type="EMBL" id="WCZ32744.1"/>
    </source>
</evidence>
<feature type="region of interest" description="Disordered" evidence="1">
    <location>
        <begin position="363"/>
        <end position="382"/>
    </location>
</feature>
<dbReference type="Pfam" id="PF12146">
    <property type="entry name" value="Hydrolase_4"/>
    <property type="match status" value="1"/>
</dbReference>
<evidence type="ECO:0000256" key="1">
    <source>
        <dbReference type="SAM" id="MobiDB-lite"/>
    </source>
</evidence>
<sequence>MNSDPGMARPVSDEMAGGTPHGTTNEPSGPPADSGWVPDRLGEGFYCRTLPLGEDPDGEGEVCATLVRYAPGRKQDPSARSDKPAVLWVHGMTDYFFADHVARYLTEAGFDFYAVDLRKCGRSHRPGQRWHYATDMSLYYPDLNAALDEIAALGHDRIAPLAHSTGGLIVALWIDWLRRTDRARHRLIPTAIFNSPWLDMMKVPRPVLRAATPLFDVVGRYFPTLPIPGGGLSAFGQSIHRDYYGEWDFDTTLKPIAGAEKYVGWVRAILTAQEQIWNRDVDLGMPCLTLCSLRSELGTGYRPTVDTADAVIDTHQTQQHAPHLSDAADVYILLGARHDVFLSRPAVRAEALAVTAQWLHSHVDGGGSQSPATADAAVIDGE</sequence>
<gene>
    <name evidence="3" type="ORF">CMASS_06550</name>
</gene>